<keyword evidence="5 9" id="KW-1133">Transmembrane helix</keyword>
<gene>
    <name evidence="12" type="primary">LOC100367374</name>
</gene>
<dbReference type="Gene3D" id="1.20.144.10">
    <property type="entry name" value="Phosphatidic acid phosphatase type 2/haloperoxidase"/>
    <property type="match status" value="1"/>
</dbReference>
<evidence type="ECO:0000256" key="8">
    <source>
        <dbReference type="SAM" id="MobiDB-lite"/>
    </source>
</evidence>
<dbReference type="Pfam" id="PF01569">
    <property type="entry name" value="PAP2"/>
    <property type="match status" value="1"/>
</dbReference>
<protein>
    <submittedName>
        <fullName evidence="12">Sphingosine-1-phosphate phosphatase 2-like</fullName>
    </submittedName>
</protein>
<feature type="transmembrane region" description="Helical" evidence="9">
    <location>
        <begin position="177"/>
        <end position="194"/>
    </location>
</feature>
<evidence type="ECO:0000256" key="5">
    <source>
        <dbReference type="ARBA" id="ARBA00022989"/>
    </source>
</evidence>
<comment type="similarity">
    <text evidence="7">Belongs to the type 2 lipid phosphate phosphatase family.</text>
</comment>
<feature type="domain" description="Phosphatidic acid phosphatase type 2/haloperoxidase" evidence="10">
    <location>
        <begin position="129"/>
        <end position="245"/>
    </location>
</feature>
<dbReference type="RefSeq" id="XP_006818827.1">
    <property type="nucleotide sequence ID" value="XM_006818764.1"/>
</dbReference>
<keyword evidence="4" id="KW-0256">Endoplasmic reticulum</keyword>
<dbReference type="CDD" id="cd03388">
    <property type="entry name" value="PAP2_SPPase1"/>
    <property type="match status" value="1"/>
</dbReference>
<dbReference type="InterPro" id="IPR000326">
    <property type="entry name" value="PAP2/HPO"/>
</dbReference>
<evidence type="ECO:0000256" key="6">
    <source>
        <dbReference type="ARBA" id="ARBA00023136"/>
    </source>
</evidence>
<dbReference type="InterPro" id="IPR036938">
    <property type="entry name" value="PAP2/HPO_sf"/>
</dbReference>
<dbReference type="GeneID" id="100367374"/>
<proteinExistence type="inferred from homology"/>
<sequence>MSFLTSDEAVVAFQKYFGVVSIGNSASEKHCNDTSRHSENNGLDANRVTSPGHTYRLRNRVIPLQQQKDSASQKIETEQAHTNGIILDYEIRSYFWFYLFTFGAALANEVFFMIFLPLCCWNVTMLLPRRIVYTWMILFYLGQGSKDVVKIPRPTSPPVIRLDTTQVYMKEYGMPSTHAMLGIGLIGTIMYTFVEQYEFPVIPALVICFLWVALVCASRLYLGMHNVMDIVIGLIFAAVLMAIYVPFFDVLDDYFAFHPNVVWNVLLLPSLQLSFIPTSPK</sequence>
<accession>A0ABM0MFN6</accession>
<evidence type="ECO:0000256" key="4">
    <source>
        <dbReference type="ARBA" id="ARBA00022824"/>
    </source>
</evidence>
<feature type="transmembrane region" description="Helical" evidence="9">
    <location>
        <begin position="95"/>
        <end position="121"/>
    </location>
</feature>
<evidence type="ECO:0000313" key="12">
    <source>
        <dbReference type="RefSeq" id="XP_006818827.1"/>
    </source>
</evidence>
<keyword evidence="3" id="KW-0378">Hydrolase</keyword>
<feature type="region of interest" description="Disordered" evidence="8">
    <location>
        <begin position="30"/>
        <end position="51"/>
    </location>
</feature>
<reference evidence="12" key="1">
    <citation type="submission" date="2025-08" db="UniProtKB">
        <authorList>
            <consortium name="RefSeq"/>
        </authorList>
    </citation>
    <scope>IDENTIFICATION</scope>
    <source>
        <tissue evidence="12">Testes</tissue>
    </source>
</reference>
<dbReference type="SMART" id="SM00014">
    <property type="entry name" value="acidPPc"/>
    <property type="match status" value="1"/>
</dbReference>
<evidence type="ECO:0000256" key="7">
    <source>
        <dbReference type="ARBA" id="ARBA00038324"/>
    </source>
</evidence>
<dbReference type="SUPFAM" id="SSF48317">
    <property type="entry name" value="Acid phosphatase/Vanadium-dependent haloperoxidase"/>
    <property type="match status" value="1"/>
</dbReference>
<evidence type="ECO:0000256" key="3">
    <source>
        <dbReference type="ARBA" id="ARBA00022801"/>
    </source>
</evidence>
<feature type="compositionally biased region" description="Polar residues" evidence="8">
    <location>
        <begin position="40"/>
        <end position="51"/>
    </location>
</feature>
<evidence type="ECO:0000256" key="2">
    <source>
        <dbReference type="ARBA" id="ARBA00022692"/>
    </source>
</evidence>
<dbReference type="Proteomes" id="UP000694865">
    <property type="component" value="Unplaced"/>
</dbReference>
<evidence type="ECO:0000313" key="11">
    <source>
        <dbReference type="Proteomes" id="UP000694865"/>
    </source>
</evidence>
<feature type="transmembrane region" description="Helical" evidence="9">
    <location>
        <begin position="200"/>
        <end position="222"/>
    </location>
</feature>
<feature type="compositionally biased region" description="Basic and acidic residues" evidence="8">
    <location>
        <begin position="30"/>
        <end position="39"/>
    </location>
</feature>
<organism evidence="11 12">
    <name type="scientific">Saccoglossus kowalevskii</name>
    <name type="common">Acorn worm</name>
    <dbReference type="NCBI Taxonomy" id="10224"/>
    <lineage>
        <taxon>Eukaryota</taxon>
        <taxon>Metazoa</taxon>
        <taxon>Hemichordata</taxon>
        <taxon>Enteropneusta</taxon>
        <taxon>Harrimaniidae</taxon>
        <taxon>Saccoglossus</taxon>
    </lineage>
</organism>
<feature type="transmembrane region" description="Helical" evidence="9">
    <location>
        <begin position="229"/>
        <end position="248"/>
    </location>
</feature>
<keyword evidence="11" id="KW-1185">Reference proteome</keyword>
<dbReference type="PANTHER" id="PTHR14969:SF28">
    <property type="entry name" value="DIHYDROSPHINGOSINE 1-PHOSPHATE PHOSPHATASE LCB3-RELATED"/>
    <property type="match status" value="1"/>
</dbReference>
<name>A0ABM0MFN6_SACKO</name>
<evidence type="ECO:0000256" key="9">
    <source>
        <dbReference type="SAM" id="Phobius"/>
    </source>
</evidence>
<dbReference type="PANTHER" id="PTHR14969">
    <property type="entry name" value="SPHINGOSINE-1-PHOSPHATE PHOSPHOHYDROLASE"/>
    <property type="match status" value="1"/>
</dbReference>
<comment type="subcellular location">
    <subcellularLocation>
        <location evidence="1">Endoplasmic reticulum membrane</location>
        <topology evidence="1">Multi-pass membrane protein</topology>
    </subcellularLocation>
</comment>
<evidence type="ECO:0000256" key="1">
    <source>
        <dbReference type="ARBA" id="ARBA00004477"/>
    </source>
</evidence>
<keyword evidence="2 9" id="KW-0812">Transmembrane</keyword>
<keyword evidence="6 9" id="KW-0472">Membrane</keyword>
<evidence type="ECO:0000259" key="10">
    <source>
        <dbReference type="SMART" id="SM00014"/>
    </source>
</evidence>